<keyword evidence="9" id="KW-0808">Transferase</keyword>
<dbReference type="EMBL" id="JACGWM010000001">
    <property type="protein sequence ID" value="KAL0395935.1"/>
    <property type="molecule type" value="Genomic_DNA"/>
</dbReference>
<dbReference type="GO" id="GO:0016020">
    <property type="term" value="C:membrane"/>
    <property type="evidence" value="ECO:0007669"/>
    <property type="project" value="UniProtKB-SubCell"/>
</dbReference>
<dbReference type="GO" id="GO:0005524">
    <property type="term" value="F:ATP binding"/>
    <property type="evidence" value="ECO:0007669"/>
    <property type="project" value="InterPro"/>
</dbReference>
<protein>
    <submittedName>
        <fullName evidence="9">PR5-like receptor kinase</fullName>
    </submittedName>
</protein>
<keyword evidence="9" id="KW-0418">Kinase</keyword>
<comment type="subcellular location">
    <subcellularLocation>
        <location evidence="1">Membrane</location>
        <topology evidence="1">Single-pass type I membrane protein</topology>
    </subcellularLocation>
</comment>
<dbReference type="PROSITE" id="PS50011">
    <property type="entry name" value="PROTEIN_KINASE_DOM"/>
    <property type="match status" value="1"/>
</dbReference>
<dbReference type="Pfam" id="PF00069">
    <property type="entry name" value="Pkinase"/>
    <property type="match status" value="1"/>
</dbReference>
<dbReference type="InterPro" id="IPR045874">
    <property type="entry name" value="LRK10/LRL21-25-like"/>
</dbReference>
<dbReference type="SUPFAM" id="SSF56112">
    <property type="entry name" value="Protein kinase-like (PK-like)"/>
    <property type="match status" value="1"/>
</dbReference>
<keyword evidence="6" id="KW-0472">Membrane</keyword>
<reference evidence="9" key="1">
    <citation type="submission" date="2020-06" db="EMBL/GenBank/DDBJ databases">
        <authorList>
            <person name="Li T."/>
            <person name="Hu X."/>
            <person name="Zhang T."/>
            <person name="Song X."/>
            <person name="Zhang H."/>
            <person name="Dai N."/>
            <person name="Sheng W."/>
            <person name="Hou X."/>
            <person name="Wei L."/>
        </authorList>
    </citation>
    <scope>NUCLEOTIDE SEQUENCE</scope>
    <source>
        <strain evidence="9">KEN8</strain>
        <tissue evidence="9">Leaf</tissue>
    </source>
</reference>
<keyword evidence="3" id="KW-0812">Transmembrane</keyword>
<organism evidence="9">
    <name type="scientific">Sesamum calycinum</name>
    <dbReference type="NCBI Taxonomy" id="2727403"/>
    <lineage>
        <taxon>Eukaryota</taxon>
        <taxon>Viridiplantae</taxon>
        <taxon>Streptophyta</taxon>
        <taxon>Embryophyta</taxon>
        <taxon>Tracheophyta</taxon>
        <taxon>Spermatophyta</taxon>
        <taxon>Magnoliopsida</taxon>
        <taxon>eudicotyledons</taxon>
        <taxon>Gunneridae</taxon>
        <taxon>Pentapetalae</taxon>
        <taxon>asterids</taxon>
        <taxon>lamiids</taxon>
        <taxon>Lamiales</taxon>
        <taxon>Pedaliaceae</taxon>
        <taxon>Sesamum</taxon>
    </lineage>
</organism>
<evidence type="ECO:0000256" key="6">
    <source>
        <dbReference type="ARBA" id="ARBA00023136"/>
    </source>
</evidence>
<dbReference type="PROSITE" id="PS00108">
    <property type="entry name" value="PROTEIN_KINASE_ST"/>
    <property type="match status" value="1"/>
</dbReference>
<keyword evidence="2" id="KW-0723">Serine/threonine-protein kinase</keyword>
<dbReference type="Gene3D" id="1.10.510.10">
    <property type="entry name" value="Transferase(Phosphotransferase) domain 1"/>
    <property type="match status" value="1"/>
</dbReference>
<evidence type="ECO:0000256" key="2">
    <source>
        <dbReference type="ARBA" id="ARBA00022527"/>
    </source>
</evidence>
<reference evidence="9" key="2">
    <citation type="journal article" date="2024" name="Plant">
        <title>Genomic evolution and insights into agronomic trait innovations of Sesamum species.</title>
        <authorList>
            <person name="Miao H."/>
            <person name="Wang L."/>
            <person name="Qu L."/>
            <person name="Liu H."/>
            <person name="Sun Y."/>
            <person name="Le M."/>
            <person name="Wang Q."/>
            <person name="Wei S."/>
            <person name="Zheng Y."/>
            <person name="Lin W."/>
            <person name="Duan Y."/>
            <person name="Cao H."/>
            <person name="Xiong S."/>
            <person name="Wang X."/>
            <person name="Wei L."/>
            <person name="Li C."/>
            <person name="Ma Q."/>
            <person name="Ju M."/>
            <person name="Zhao R."/>
            <person name="Li G."/>
            <person name="Mu C."/>
            <person name="Tian Q."/>
            <person name="Mei H."/>
            <person name="Zhang T."/>
            <person name="Gao T."/>
            <person name="Zhang H."/>
        </authorList>
    </citation>
    <scope>NUCLEOTIDE SEQUENCE</scope>
    <source>
        <strain evidence="9">KEN8</strain>
    </source>
</reference>
<keyword evidence="5" id="KW-1133">Transmembrane helix</keyword>
<evidence type="ECO:0000256" key="5">
    <source>
        <dbReference type="ARBA" id="ARBA00022989"/>
    </source>
</evidence>
<gene>
    <name evidence="9" type="ORF">Scaly_0041900</name>
</gene>
<name>A0AAW2SU10_9LAMI</name>
<dbReference type="GO" id="GO:0004674">
    <property type="term" value="F:protein serine/threonine kinase activity"/>
    <property type="evidence" value="ECO:0007669"/>
    <property type="project" value="UniProtKB-KW"/>
</dbReference>
<keyword evidence="7" id="KW-0325">Glycoprotein</keyword>
<keyword evidence="4" id="KW-0732">Signal</keyword>
<dbReference type="InterPro" id="IPR011009">
    <property type="entry name" value="Kinase-like_dom_sf"/>
</dbReference>
<evidence type="ECO:0000256" key="7">
    <source>
        <dbReference type="ARBA" id="ARBA00023180"/>
    </source>
</evidence>
<evidence type="ECO:0000256" key="1">
    <source>
        <dbReference type="ARBA" id="ARBA00004479"/>
    </source>
</evidence>
<proteinExistence type="predicted"/>
<evidence type="ECO:0000256" key="3">
    <source>
        <dbReference type="ARBA" id="ARBA00022692"/>
    </source>
</evidence>
<dbReference type="AlphaFoldDB" id="A0AAW2SU10"/>
<accession>A0AAW2SU10</accession>
<evidence type="ECO:0000259" key="8">
    <source>
        <dbReference type="PROSITE" id="PS50011"/>
    </source>
</evidence>
<comment type="caution">
    <text evidence="9">The sequence shown here is derived from an EMBL/GenBank/DDBJ whole genome shotgun (WGS) entry which is preliminary data.</text>
</comment>
<dbReference type="FunFam" id="1.10.510.10:FF:001424">
    <property type="entry name" value="Protein kinase superfamily protein"/>
    <property type="match status" value="1"/>
</dbReference>
<dbReference type="InterPro" id="IPR008271">
    <property type="entry name" value="Ser/Thr_kinase_AS"/>
</dbReference>
<sequence>MPNKSLDKFISNNADSQLDWERLYKIAVGVAKGLEYLHTGCNTRIVHFDIKPQNILLDDDFCPKISDFGLAKLCKKKQSILSVLGARGTIGYIAPEVFLQEFRRSFS</sequence>
<evidence type="ECO:0000313" key="9">
    <source>
        <dbReference type="EMBL" id="KAL0395935.1"/>
    </source>
</evidence>
<evidence type="ECO:0000256" key="4">
    <source>
        <dbReference type="ARBA" id="ARBA00022729"/>
    </source>
</evidence>
<feature type="domain" description="Protein kinase" evidence="8">
    <location>
        <begin position="1"/>
        <end position="107"/>
    </location>
</feature>
<dbReference type="InterPro" id="IPR000719">
    <property type="entry name" value="Prot_kinase_dom"/>
</dbReference>
<dbReference type="PANTHER" id="PTHR27009">
    <property type="entry name" value="RUST RESISTANCE KINASE LR10-RELATED"/>
    <property type="match status" value="1"/>
</dbReference>
<keyword evidence="9" id="KW-0675">Receptor</keyword>